<keyword evidence="1" id="KW-0479">Metal-binding</keyword>
<gene>
    <name evidence="5" type="ORF">E1295_30920</name>
</gene>
<organism evidence="5 6">
    <name type="scientific">Nonomuraea mesophila</name>
    <dbReference type="NCBI Taxonomy" id="2530382"/>
    <lineage>
        <taxon>Bacteria</taxon>
        <taxon>Bacillati</taxon>
        <taxon>Actinomycetota</taxon>
        <taxon>Actinomycetes</taxon>
        <taxon>Streptosporangiales</taxon>
        <taxon>Streptosporangiaceae</taxon>
        <taxon>Nonomuraea</taxon>
    </lineage>
</organism>
<dbReference type="AlphaFoldDB" id="A0A4R5F1P4"/>
<keyword evidence="3" id="KW-0464">Manganese</keyword>
<evidence type="ECO:0000256" key="4">
    <source>
        <dbReference type="PROSITE-ProRule" id="PRU00742"/>
    </source>
</evidence>
<dbReference type="InterPro" id="IPR023696">
    <property type="entry name" value="Ureohydrolase_dom_sf"/>
</dbReference>
<evidence type="ECO:0000313" key="6">
    <source>
        <dbReference type="Proteomes" id="UP000295136"/>
    </source>
</evidence>
<dbReference type="Gene3D" id="3.40.800.10">
    <property type="entry name" value="Ureohydrolase domain"/>
    <property type="match status" value="1"/>
</dbReference>
<comment type="caution">
    <text evidence="5">The sequence shown here is derived from an EMBL/GenBank/DDBJ whole genome shotgun (WGS) entry which is preliminary data.</text>
</comment>
<dbReference type="SUPFAM" id="SSF52768">
    <property type="entry name" value="Arginase/deacetylase"/>
    <property type="match status" value="1"/>
</dbReference>
<name>A0A4R5F1P4_9ACTN</name>
<keyword evidence="2" id="KW-0378">Hydrolase</keyword>
<dbReference type="CDD" id="cd09999">
    <property type="entry name" value="Arginase-like_1"/>
    <property type="match status" value="1"/>
</dbReference>
<dbReference type="PANTHER" id="PTHR43782:SF3">
    <property type="entry name" value="ARGINASE"/>
    <property type="match status" value="1"/>
</dbReference>
<keyword evidence="6" id="KW-1185">Reference proteome</keyword>
<dbReference type="RefSeq" id="WP_132635577.1">
    <property type="nucleotide sequence ID" value="NZ_SMLD01000102.1"/>
</dbReference>
<dbReference type="GO" id="GO:0030145">
    <property type="term" value="F:manganese ion binding"/>
    <property type="evidence" value="ECO:0007669"/>
    <property type="project" value="TreeGrafter"/>
</dbReference>
<proteinExistence type="inferred from homology"/>
<protein>
    <submittedName>
        <fullName evidence="5">Arginase family protein</fullName>
    </submittedName>
</protein>
<dbReference type="Proteomes" id="UP000295136">
    <property type="component" value="Unassembled WGS sequence"/>
</dbReference>
<evidence type="ECO:0000256" key="2">
    <source>
        <dbReference type="ARBA" id="ARBA00022801"/>
    </source>
</evidence>
<evidence type="ECO:0000313" key="5">
    <source>
        <dbReference type="EMBL" id="TDE41323.1"/>
    </source>
</evidence>
<dbReference type="InterPro" id="IPR006035">
    <property type="entry name" value="Ureohydrolase"/>
</dbReference>
<reference evidence="5 6" key="1">
    <citation type="submission" date="2019-03" db="EMBL/GenBank/DDBJ databases">
        <title>Draft genome sequences of novel Actinobacteria.</title>
        <authorList>
            <person name="Sahin N."/>
            <person name="Ay H."/>
            <person name="Saygin H."/>
        </authorList>
    </citation>
    <scope>NUCLEOTIDE SEQUENCE [LARGE SCALE GENOMIC DNA]</scope>
    <source>
        <strain evidence="5 6">6K102</strain>
    </source>
</reference>
<comment type="similarity">
    <text evidence="4">Belongs to the arginase family.</text>
</comment>
<dbReference type="PROSITE" id="PS51409">
    <property type="entry name" value="ARGINASE_2"/>
    <property type="match status" value="1"/>
</dbReference>
<dbReference type="PANTHER" id="PTHR43782">
    <property type="entry name" value="ARGINASE"/>
    <property type="match status" value="1"/>
</dbReference>
<dbReference type="GO" id="GO:0005737">
    <property type="term" value="C:cytoplasm"/>
    <property type="evidence" value="ECO:0007669"/>
    <property type="project" value="TreeGrafter"/>
</dbReference>
<dbReference type="EMBL" id="SMLD01000102">
    <property type="protein sequence ID" value="TDE41323.1"/>
    <property type="molecule type" value="Genomic_DNA"/>
</dbReference>
<sequence length="162" mass="16847">MRLNTPESSPSGAYHGMVLRALTGEGPEGLVPEVALRPERIVLAGVRDLDAPEAEFVRTRGIRHVREADAAALVEAIAACHGTPAGGSSDAAAVYVHIDLDVLDPRVFASVGCPAPGGLHPHQLLALVGAVAERYEVAGLGITEYEPSGQADQELLSGLVEQ</sequence>
<evidence type="ECO:0000256" key="3">
    <source>
        <dbReference type="ARBA" id="ARBA00023211"/>
    </source>
</evidence>
<accession>A0A4R5F1P4</accession>
<evidence type="ECO:0000256" key="1">
    <source>
        <dbReference type="ARBA" id="ARBA00022723"/>
    </source>
</evidence>
<dbReference type="Pfam" id="PF00491">
    <property type="entry name" value="Arginase"/>
    <property type="match status" value="1"/>
</dbReference>
<dbReference type="GO" id="GO:0004053">
    <property type="term" value="F:arginase activity"/>
    <property type="evidence" value="ECO:0007669"/>
    <property type="project" value="TreeGrafter"/>
</dbReference>